<evidence type="ECO:0000313" key="4">
    <source>
        <dbReference type="Proteomes" id="UP000308018"/>
    </source>
</evidence>
<accession>A0A2N7NFE0</accession>
<dbReference type="Proteomes" id="UP000308018">
    <property type="component" value="Unassembled WGS sequence"/>
</dbReference>
<dbReference type="RefSeq" id="WP_102258087.1">
    <property type="nucleotide sequence ID" value="NZ_MDBP01000057.1"/>
</dbReference>
<organism evidence="1 3">
    <name type="scientific">Vibrio tasmaniensis</name>
    <dbReference type="NCBI Taxonomy" id="212663"/>
    <lineage>
        <taxon>Bacteria</taxon>
        <taxon>Pseudomonadati</taxon>
        <taxon>Pseudomonadota</taxon>
        <taxon>Gammaproteobacteria</taxon>
        <taxon>Vibrionales</taxon>
        <taxon>Vibrionaceae</taxon>
        <taxon>Vibrio</taxon>
    </lineage>
</organism>
<reference evidence="2 4" key="4">
    <citation type="submission" date="2019-04" db="EMBL/GenBank/DDBJ databases">
        <title>A reverse ecology approach based on a biological definition of microbial populations.</title>
        <authorList>
            <person name="Arevalo P."/>
            <person name="Vaninsberghe D."/>
            <person name="Elsherbini J."/>
            <person name="Gore J."/>
            <person name="Polz M."/>
        </authorList>
    </citation>
    <scope>NUCLEOTIDE SEQUENCE [LARGE SCALE GENOMIC DNA]</scope>
    <source>
        <strain evidence="2 4">10N.222.45.A8</strain>
    </source>
</reference>
<evidence type="ECO:0000313" key="3">
    <source>
        <dbReference type="Proteomes" id="UP000235579"/>
    </source>
</evidence>
<dbReference type="Proteomes" id="UP000235579">
    <property type="component" value="Unassembled WGS sequence"/>
</dbReference>
<proteinExistence type="predicted"/>
<comment type="caution">
    <text evidence="1">The sequence shown here is derived from an EMBL/GenBank/DDBJ whole genome shotgun (WGS) entry which is preliminary data.</text>
</comment>
<dbReference type="AlphaFoldDB" id="A0A2N7NFE0"/>
<sequence length="94" mass="10590">MVVNPPELEPFFHFVRVSIVSALGGDEESYSSNEALEQYINATNSNITPLLYDFFVKFDYLYALQQANAPLSTEESEVLLSAQDLIDEVHLTVM</sequence>
<evidence type="ECO:0000313" key="2">
    <source>
        <dbReference type="EMBL" id="TKG28914.1"/>
    </source>
</evidence>
<reference evidence="1" key="2">
    <citation type="submission" date="2016-07" db="EMBL/GenBank/DDBJ databases">
        <authorList>
            <person name="Wan K."/>
            <person name="Booth B."/>
            <person name="Spirohn K."/>
            <person name="Hao T."/>
            <person name="Hu Y."/>
            <person name="Calderwood M."/>
            <person name="Hill D."/>
            <person name="Mohr S."/>
            <person name="Vidal M."/>
            <person name="Celniker S."/>
            <person name="Perrimon N."/>
        </authorList>
    </citation>
    <scope>NUCLEOTIDE SEQUENCE</scope>
    <source>
        <strain evidence="1">10N.222.48.A2</strain>
    </source>
</reference>
<gene>
    <name evidence="1" type="ORF">BCS92_19165</name>
    <name evidence="2" type="ORF">FC057_20640</name>
</gene>
<reference evidence="1" key="3">
    <citation type="journal article" date="2018" name="Nature">
        <title>A major lineage of non-tailed dsDNA viruses as unrecognized killers of marine bacteria.</title>
        <authorList>
            <person name="Kauffman K.M."/>
            <person name="Hussain F.A."/>
            <person name="Yang J."/>
            <person name="Arevalo P."/>
            <person name="Brown J.M."/>
            <person name="Chang W.K."/>
            <person name="VanInsberghe D."/>
            <person name="Elsherbini J."/>
            <person name="Sharma R.S."/>
            <person name="Cutler M.B."/>
            <person name="Kelly L."/>
            <person name="Polz M.F."/>
        </authorList>
    </citation>
    <scope>NUCLEOTIDE SEQUENCE</scope>
    <source>
        <strain evidence="1">10N.222.48.A2</strain>
    </source>
</reference>
<dbReference type="EMBL" id="MDBP01000057">
    <property type="protein sequence ID" value="PMP11865.1"/>
    <property type="molecule type" value="Genomic_DNA"/>
</dbReference>
<dbReference type="EMBL" id="SYVV01000038">
    <property type="protein sequence ID" value="TKG28914.1"/>
    <property type="molecule type" value="Genomic_DNA"/>
</dbReference>
<evidence type="ECO:0000313" key="1">
    <source>
        <dbReference type="EMBL" id="PMP11865.1"/>
    </source>
</evidence>
<reference evidence="3" key="1">
    <citation type="submission" date="2016-07" db="EMBL/GenBank/DDBJ databases">
        <title>Nontailed viruses are major unrecognized killers of bacteria in the ocean.</title>
        <authorList>
            <person name="Kauffman K."/>
            <person name="Hussain F."/>
            <person name="Yang J."/>
            <person name="Arevalo P."/>
            <person name="Brown J."/>
            <person name="Cutler M."/>
            <person name="Kelly L."/>
            <person name="Polz M.F."/>
        </authorList>
    </citation>
    <scope>NUCLEOTIDE SEQUENCE [LARGE SCALE GENOMIC DNA]</scope>
    <source>
        <strain evidence="3">10N.222.48.A2</strain>
    </source>
</reference>
<protein>
    <submittedName>
        <fullName evidence="1">Uncharacterized protein</fullName>
    </submittedName>
</protein>
<name>A0A2N7NFE0_9VIBR</name>